<evidence type="ECO:0000256" key="6">
    <source>
        <dbReference type="ARBA" id="ARBA00023295"/>
    </source>
</evidence>
<feature type="active site" description="Proton donor" evidence="8">
    <location>
        <position position="453"/>
    </location>
</feature>
<dbReference type="Pfam" id="PF14845">
    <property type="entry name" value="Glycohydro_20b2"/>
    <property type="match status" value="1"/>
</dbReference>
<comment type="catalytic activity">
    <reaction evidence="1 7">
        <text>Hydrolysis of terminal non-reducing N-acetyl-D-hexosamine residues in N-acetyl-beta-D-hexosaminides.</text>
        <dbReference type="EC" id="3.2.1.52"/>
    </reaction>
</comment>
<accession>A0A5B0S039</accession>
<feature type="domain" description="Beta-hexosaminidase eukaryotic type N-terminal" evidence="10">
    <location>
        <begin position="52"/>
        <end position="252"/>
    </location>
</feature>
<dbReference type="Proteomes" id="UP000325313">
    <property type="component" value="Unassembled WGS sequence"/>
</dbReference>
<dbReference type="SUPFAM" id="SSF51445">
    <property type="entry name" value="(Trans)glycosidases"/>
    <property type="match status" value="1"/>
</dbReference>
<evidence type="ECO:0000256" key="4">
    <source>
        <dbReference type="ARBA" id="ARBA00022801"/>
    </source>
</evidence>
<dbReference type="SUPFAM" id="SSF55545">
    <property type="entry name" value="beta-N-acetylhexosaminidase-like domain"/>
    <property type="match status" value="1"/>
</dbReference>
<feature type="domain" description="Glycoside hydrolase family 20 catalytic" evidence="9">
    <location>
        <begin position="294"/>
        <end position="627"/>
    </location>
</feature>
<dbReference type="PANTHER" id="PTHR22600:SF26">
    <property type="entry name" value="BETA-N-ACETYLHEXOSAMINIDASE"/>
    <property type="match status" value="1"/>
</dbReference>
<evidence type="ECO:0000259" key="9">
    <source>
        <dbReference type="Pfam" id="PF00728"/>
    </source>
</evidence>
<dbReference type="Gene3D" id="3.30.379.10">
    <property type="entry name" value="Chitobiase/beta-hexosaminidase domain 2-like"/>
    <property type="match status" value="1"/>
</dbReference>
<dbReference type="EMBL" id="VDEP01000104">
    <property type="protein sequence ID" value="KAA1131390.1"/>
    <property type="molecule type" value="Genomic_DNA"/>
</dbReference>
<keyword evidence="6 7" id="KW-0326">Glycosidase</keyword>
<dbReference type="Proteomes" id="UP000324748">
    <property type="component" value="Unassembled WGS sequence"/>
</dbReference>
<evidence type="ECO:0000259" key="10">
    <source>
        <dbReference type="Pfam" id="PF14845"/>
    </source>
</evidence>
<comment type="similarity">
    <text evidence="2 7">Belongs to the glycosyl hydrolase 20 family.</text>
</comment>
<keyword evidence="4 7" id="KW-0378">Hydrolase</keyword>
<evidence type="ECO:0000256" key="5">
    <source>
        <dbReference type="ARBA" id="ARBA00023180"/>
    </source>
</evidence>
<dbReference type="OrthoDB" id="428480at2759"/>
<evidence type="ECO:0000313" key="11">
    <source>
        <dbReference type="EMBL" id="KAA1081228.1"/>
    </source>
</evidence>
<evidence type="ECO:0000313" key="12">
    <source>
        <dbReference type="EMBL" id="KAA1131390.1"/>
    </source>
</evidence>
<dbReference type="Gene3D" id="3.20.20.80">
    <property type="entry name" value="Glycosidases"/>
    <property type="match status" value="1"/>
</dbReference>
<dbReference type="GO" id="GO:0004563">
    <property type="term" value="F:beta-N-acetylhexosaminidase activity"/>
    <property type="evidence" value="ECO:0007669"/>
    <property type="project" value="UniProtKB-EC"/>
</dbReference>
<keyword evidence="13" id="KW-1185">Reference proteome</keyword>
<dbReference type="PIRSF" id="PIRSF001093">
    <property type="entry name" value="B-hxosamndse_ab_euk"/>
    <property type="match status" value="1"/>
</dbReference>
<dbReference type="EC" id="3.2.1.52" evidence="7"/>
<evidence type="ECO:0000256" key="2">
    <source>
        <dbReference type="ARBA" id="ARBA00006285"/>
    </source>
</evidence>
<dbReference type="GO" id="GO:0005975">
    <property type="term" value="P:carbohydrate metabolic process"/>
    <property type="evidence" value="ECO:0007669"/>
    <property type="project" value="InterPro"/>
</dbReference>
<evidence type="ECO:0000256" key="1">
    <source>
        <dbReference type="ARBA" id="ARBA00001231"/>
    </source>
</evidence>
<dbReference type="GO" id="GO:0030203">
    <property type="term" value="P:glycosaminoglycan metabolic process"/>
    <property type="evidence" value="ECO:0007669"/>
    <property type="project" value="TreeGrafter"/>
</dbReference>
<dbReference type="AlphaFoldDB" id="A0A5B0S039"/>
<dbReference type="InterPro" id="IPR025705">
    <property type="entry name" value="Beta_hexosaminidase_sua/sub"/>
</dbReference>
<keyword evidence="3" id="KW-0732">Signal</keyword>
<sequence>MHWWRVKGVIEEPARVDQITAEQQQQQQPLHSKMMRLLLLLLLLHPTTILTLWPKPQQLEQGQELIRLANNFTINFKPPKPTTISIDLASAISTTLNQIQTDNHQPLTTDRGRANHKKLTTTKLKQLSIELTPKPPAQQHHLTSTTTTTTGCDQEQQPIHSNIDLLLCHHPFTNSNYHQATTATQPQSQSLPSSTSNGPSIVAEMQYPLKARDEAYEIKIQATDHTQQEYTALLSANSALGLLRGLQTFSQLVYTLNPPPSTKETKTKKLSGGNEEQTVRYIQGPLHIKDQPAFPYRGLLLDTSRNYYSIDSLKKTIKTMSAAKLNILHWHIVDSQSWPLQIPFHPQLADNGAYSEHETYSVEEIIELTHFANARGVEILLEIDTPGHTAIIGESFPELIACKNKAPWSNYAAEPPAGQLRIADDRALALVNEIFDLLTTQIPGTLFSSGGDEVNKKCYEEDGPTQASLRAKNENLSEALTKFVMKTHETIRRSGKVPVVWEELVLDEAIPLAVDQTLVTVWRNSSMVQKVVQKGYSIIHGASDYSYLDCGLGGWLGNSINGTSWCDPFKTWQKIYSFDPYKNVEQHRHKQVLGGQALLWSEQTDEQNMDGIIWPRALSTAEVYWTGNQHARSVSEALPRMHDMRYRLVQRGVRAAPLQPHWCALRPGQCDLPAGTQED</sequence>
<reference evidence="13 14" key="1">
    <citation type="submission" date="2019-05" db="EMBL/GenBank/DDBJ databases">
        <title>Emergence of the Ug99 lineage of the wheat stem rust pathogen through somatic hybridization.</title>
        <authorList>
            <person name="Li F."/>
            <person name="Upadhyaya N.M."/>
            <person name="Sperschneider J."/>
            <person name="Matny O."/>
            <person name="Nguyen-Phuc H."/>
            <person name="Mago R."/>
            <person name="Raley C."/>
            <person name="Miller M.E."/>
            <person name="Silverstein K.A.T."/>
            <person name="Henningsen E."/>
            <person name="Hirsch C.D."/>
            <person name="Visser B."/>
            <person name="Pretorius Z.A."/>
            <person name="Steffenson B.J."/>
            <person name="Schwessinger B."/>
            <person name="Dodds P.N."/>
            <person name="Figueroa M."/>
        </authorList>
    </citation>
    <scope>NUCLEOTIDE SEQUENCE [LARGE SCALE GENOMIC DNA]</scope>
    <source>
        <strain evidence="11">21-0</strain>
        <strain evidence="12 14">Ug99</strain>
    </source>
</reference>
<dbReference type="EMBL" id="VSWC01000131">
    <property type="protein sequence ID" value="KAA1081228.1"/>
    <property type="molecule type" value="Genomic_DNA"/>
</dbReference>
<dbReference type="GO" id="GO:0016020">
    <property type="term" value="C:membrane"/>
    <property type="evidence" value="ECO:0007669"/>
    <property type="project" value="TreeGrafter"/>
</dbReference>
<gene>
    <name evidence="12" type="primary">NAG2_1</name>
    <name evidence="11" type="synonym">NAG2_2</name>
    <name evidence="11" type="ORF">PGT21_031666</name>
    <name evidence="12" type="ORF">PGTUg99_033418</name>
</gene>
<evidence type="ECO:0000313" key="13">
    <source>
        <dbReference type="Proteomes" id="UP000324748"/>
    </source>
</evidence>
<evidence type="ECO:0000313" key="14">
    <source>
        <dbReference type="Proteomes" id="UP000325313"/>
    </source>
</evidence>
<organism evidence="12 14">
    <name type="scientific">Puccinia graminis f. sp. tritici</name>
    <dbReference type="NCBI Taxonomy" id="56615"/>
    <lineage>
        <taxon>Eukaryota</taxon>
        <taxon>Fungi</taxon>
        <taxon>Dikarya</taxon>
        <taxon>Basidiomycota</taxon>
        <taxon>Pucciniomycotina</taxon>
        <taxon>Pucciniomycetes</taxon>
        <taxon>Pucciniales</taxon>
        <taxon>Pucciniaceae</taxon>
        <taxon>Puccinia</taxon>
    </lineage>
</organism>
<dbReference type="FunFam" id="3.20.20.80:FF:000063">
    <property type="entry name" value="Beta-hexosaminidase"/>
    <property type="match status" value="1"/>
</dbReference>
<name>A0A5B0S039_PUCGR</name>
<dbReference type="InterPro" id="IPR015883">
    <property type="entry name" value="Glyco_hydro_20_cat"/>
</dbReference>
<keyword evidence="5" id="KW-0325">Glycoprotein</keyword>
<protein>
    <recommendedName>
        <fullName evidence="7">Beta-hexosaminidase</fullName>
        <ecNumber evidence="7">3.2.1.52</ecNumber>
    </recommendedName>
</protein>
<dbReference type="PANTHER" id="PTHR22600">
    <property type="entry name" value="BETA-HEXOSAMINIDASE"/>
    <property type="match status" value="1"/>
</dbReference>
<dbReference type="InterPro" id="IPR029019">
    <property type="entry name" value="HEX_eukaryotic_N"/>
</dbReference>
<comment type="caution">
    <text evidence="12">The sequence shown here is derived from an EMBL/GenBank/DDBJ whole genome shotgun (WGS) entry which is preliminary data.</text>
</comment>
<dbReference type="InterPro" id="IPR029018">
    <property type="entry name" value="Hex-like_dom2"/>
</dbReference>
<dbReference type="PRINTS" id="PR00738">
    <property type="entry name" value="GLHYDRLASE20"/>
</dbReference>
<evidence type="ECO:0000256" key="3">
    <source>
        <dbReference type="ARBA" id="ARBA00022729"/>
    </source>
</evidence>
<proteinExistence type="inferred from homology"/>
<dbReference type="Pfam" id="PF00728">
    <property type="entry name" value="Glyco_hydro_20"/>
    <property type="match status" value="1"/>
</dbReference>
<dbReference type="InterPro" id="IPR017853">
    <property type="entry name" value="GH"/>
</dbReference>
<evidence type="ECO:0000256" key="7">
    <source>
        <dbReference type="PIRNR" id="PIRNR001093"/>
    </source>
</evidence>
<evidence type="ECO:0000256" key="8">
    <source>
        <dbReference type="PIRSR" id="PIRSR001093-1"/>
    </source>
</evidence>